<comment type="pathway">
    <text evidence="3 15">Amino-acid biosynthesis; L-histidine biosynthesis; L-histidine from 5-phospho-alpha-D-ribose 1-diphosphate: step 1/9.</text>
</comment>
<dbReference type="SUPFAM" id="SSF53850">
    <property type="entry name" value="Periplasmic binding protein-like II"/>
    <property type="match status" value="1"/>
</dbReference>
<evidence type="ECO:0000259" key="16">
    <source>
        <dbReference type="Pfam" id="PF01634"/>
    </source>
</evidence>
<evidence type="ECO:0000313" key="17">
    <source>
        <dbReference type="EMBL" id="AZP04709.1"/>
    </source>
</evidence>
<keyword evidence="13 15" id="KW-0368">Histidine biosynthesis</keyword>
<evidence type="ECO:0000256" key="8">
    <source>
        <dbReference type="ARBA" id="ARBA00022605"/>
    </source>
</evidence>
<evidence type="ECO:0000256" key="12">
    <source>
        <dbReference type="ARBA" id="ARBA00022840"/>
    </source>
</evidence>
<dbReference type="Proteomes" id="UP000273326">
    <property type="component" value="Chromosome"/>
</dbReference>
<dbReference type="InterPro" id="IPR001348">
    <property type="entry name" value="ATP_PRibTrfase_HisG"/>
</dbReference>
<dbReference type="OrthoDB" id="9801867at2"/>
<sequence length="201" mass="22731">MITVALSKGRLLEDFIRYLDTQNLRHYLSVLKEESRSLFIEIDNVKFIFAKGPDVPTYVENGIADIGIVGSDIIMEDTFNILNVSQLPFGECYFALAGPPGIERFNVVASKYTNISAKYFKEKKQDVELIHLHGSVELAPLLGLADGIVDIVQTGDTLRDNGLIEYEKILEIHGRLITNKQTFYTRENEIFDFLNEIGVIK</sequence>
<dbReference type="UniPathway" id="UPA00031">
    <property type="reaction ID" value="UER00006"/>
</dbReference>
<evidence type="ECO:0000256" key="9">
    <source>
        <dbReference type="ARBA" id="ARBA00022676"/>
    </source>
</evidence>
<dbReference type="InterPro" id="IPR024893">
    <property type="entry name" value="ATP_PRibTrfase_HisG_short"/>
</dbReference>
<keyword evidence="7 15" id="KW-0963">Cytoplasm</keyword>
<evidence type="ECO:0000256" key="10">
    <source>
        <dbReference type="ARBA" id="ARBA00022679"/>
    </source>
</evidence>
<evidence type="ECO:0000256" key="2">
    <source>
        <dbReference type="ARBA" id="ARBA00004496"/>
    </source>
</evidence>
<dbReference type="GO" id="GO:0003879">
    <property type="term" value="F:ATP phosphoribosyltransferase activity"/>
    <property type="evidence" value="ECO:0007669"/>
    <property type="project" value="UniProtKB-UniRule"/>
</dbReference>
<feature type="domain" description="ATP phosphoribosyltransferase catalytic" evidence="16">
    <location>
        <begin position="53"/>
        <end position="197"/>
    </location>
</feature>
<evidence type="ECO:0000256" key="1">
    <source>
        <dbReference type="ARBA" id="ARBA00000915"/>
    </source>
</evidence>
<accession>A0A3S9HBG0</accession>
<organism evidence="17 18">
    <name type="scientific">Jeotgalibaca ciconiae</name>
    <dbReference type="NCBI Taxonomy" id="2496265"/>
    <lineage>
        <taxon>Bacteria</taxon>
        <taxon>Bacillati</taxon>
        <taxon>Bacillota</taxon>
        <taxon>Bacilli</taxon>
        <taxon>Lactobacillales</taxon>
        <taxon>Carnobacteriaceae</taxon>
        <taxon>Jeotgalibaca</taxon>
    </lineage>
</organism>
<evidence type="ECO:0000256" key="6">
    <source>
        <dbReference type="ARBA" id="ARBA00020998"/>
    </source>
</evidence>
<dbReference type="HAMAP" id="MF_01018">
    <property type="entry name" value="HisG_Short"/>
    <property type="match status" value="1"/>
</dbReference>
<comment type="function">
    <text evidence="14 15">Catalyzes the condensation of ATP and 5-phosphoribose 1-diphosphate to form N'-(5'-phosphoribosyl)-ATP (PR-ATP). Has a crucial role in the pathway because the rate of histidine biosynthesis seems to be controlled primarily by regulation of HisG enzymatic activity.</text>
</comment>
<evidence type="ECO:0000256" key="5">
    <source>
        <dbReference type="ARBA" id="ARBA00011946"/>
    </source>
</evidence>
<proteinExistence type="inferred from homology"/>
<keyword evidence="10 15" id="KW-0808">Transferase</keyword>
<dbReference type="PANTHER" id="PTHR21403:SF8">
    <property type="entry name" value="ATP PHOSPHORIBOSYLTRANSFERASE"/>
    <property type="match status" value="1"/>
</dbReference>
<dbReference type="CDD" id="cd13595">
    <property type="entry name" value="PBP2_HisGs"/>
    <property type="match status" value="1"/>
</dbReference>
<evidence type="ECO:0000313" key="18">
    <source>
        <dbReference type="Proteomes" id="UP000273326"/>
    </source>
</evidence>
<dbReference type="FunFam" id="3.40.190.10:FF:000008">
    <property type="entry name" value="ATP phosphoribosyltransferase"/>
    <property type="match status" value="1"/>
</dbReference>
<comment type="subunit">
    <text evidence="15">Heteromultimer composed of HisG and HisZ subunits.</text>
</comment>
<protein>
    <recommendedName>
        <fullName evidence="6 15">ATP phosphoribosyltransferase</fullName>
        <shortName evidence="15">ATP-PRT</shortName>
        <shortName evidence="15">ATP-PRTase</shortName>
        <ecNumber evidence="5 15">2.4.2.17</ecNumber>
    </recommendedName>
</protein>
<comment type="domain">
    <text evidence="15">Lacks the C-terminal regulatory region which is replaced by HisZ.</text>
</comment>
<dbReference type="EMBL" id="CP034465">
    <property type="protein sequence ID" value="AZP04709.1"/>
    <property type="molecule type" value="Genomic_DNA"/>
</dbReference>
<comment type="catalytic activity">
    <reaction evidence="1 15">
        <text>1-(5-phospho-beta-D-ribosyl)-ATP + diphosphate = 5-phospho-alpha-D-ribose 1-diphosphate + ATP</text>
        <dbReference type="Rhea" id="RHEA:18473"/>
        <dbReference type="ChEBI" id="CHEBI:30616"/>
        <dbReference type="ChEBI" id="CHEBI:33019"/>
        <dbReference type="ChEBI" id="CHEBI:58017"/>
        <dbReference type="ChEBI" id="CHEBI:73183"/>
        <dbReference type="EC" id="2.4.2.17"/>
    </reaction>
</comment>
<dbReference type="PROSITE" id="PS01316">
    <property type="entry name" value="ATP_P_PHORIBOSYLTR"/>
    <property type="match status" value="1"/>
</dbReference>
<name>A0A3S9HBG0_9LACT</name>
<gene>
    <name evidence="15" type="primary">hisG</name>
    <name evidence="17" type="ORF">EJN90_08710</name>
</gene>
<evidence type="ECO:0000256" key="11">
    <source>
        <dbReference type="ARBA" id="ARBA00022741"/>
    </source>
</evidence>
<evidence type="ECO:0000256" key="13">
    <source>
        <dbReference type="ARBA" id="ARBA00023102"/>
    </source>
</evidence>
<evidence type="ECO:0000256" key="7">
    <source>
        <dbReference type="ARBA" id="ARBA00022490"/>
    </source>
</evidence>
<keyword evidence="11 15" id="KW-0547">Nucleotide-binding</keyword>
<dbReference type="RefSeq" id="WP_126110382.1">
    <property type="nucleotide sequence ID" value="NZ_CP034465.1"/>
</dbReference>
<dbReference type="AlphaFoldDB" id="A0A3S9HBG0"/>
<dbReference type="InterPro" id="IPR018198">
    <property type="entry name" value="ATP_PRibTrfase_CS"/>
</dbReference>
<keyword evidence="8 15" id="KW-0028">Amino-acid biosynthesis</keyword>
<keyword evidence="9 15" id="KW-0328">Glycosyltransferase</keyword>
<dbReference type="GO" id="GO:0005524">
    <property type="term" value="F:ATP binding"/>
    <property type="evidence" value="ECO:0007669"/>
    <property type="project" value="UniProtKB-KW"/>
</dbReference>
<dbReference type="Pfam" id="PF01634">
    <property type="entry name" value="HisG"/>
    <property type="match status" value="1"/>
</dbReference>
<evidence type="ECO:0000256" key="15">
    <source>
        <dbReference type="HAMAP-Rule" id="MF_01018"/>
    </source>
</evidence>
<dbReference type="GO" id="GO:0005737">
    <property type="term" value="C:cytoplasm"/>
    <property type="evidence" value="ECO:0007669"/>
    <property type="project" value="UniProtKB-SubCell"/>
</dbReference>
<dbReference type="NCBIfam" id="TIGR00070">
    <property type="entry name" value="hisG"/>
    <property type="match status" value="1"/>
</dbReference>
<dbReference type="InterPro" id="IPR013820">
    <property type="entry name" value="ATP_PRibTrfase_cat"/>
</dbReference>
<dbReference type="Gene3D" id="3.40.190.10">
    <property type="entry name" value="Periplasmic binding protein-like II"/>
    <property type="match status" value="2"/>
</dbReference>
<evidence type="ECO:0000256" key="3">
    <source>
        <dbReference type="ARBA" id="ARBA00004667"/>
    </source>
</evidence>
<dbReference type="KEGG" id="jeh:EJN90_08710"/>
<dbReference type="EC" id="2.4.2.17" evidence="5 15"/>
<dbReference type="GO" id="GO:0000105">
    <property type="term" value="P:L-histidine biosynthetic process"/>
    <property type="evidence" value="ECO:0007669"/>
    <property type="project" value="UniProtKB-UniRule"/>
</dbReference>
<comment type="subcellular location">
    <subcellularLocation>
        <location evidence="2 15">Cytoplasm</location>
    </subcellularLocation>
</comment>
<dbReference type="PANTHER" id="PTHR21403">
    <property type="entry name" value="ATP PHOSPHORIBOSYLTRANSFERASE ATP-PRTASE"/>
    <property type="match status" value="1"/>
</dbReference>
<keyword evidence="12 15" id="KW-0067">ATP-binding</keyword>
<keyword evidence="18" id="KW-1185">Reference proteome</keyword>
<evidence type="ECO:0000256" key="4">
    <source>
        <dbReference type="ARBA" id="ARBA00009489"/>
    </source>
</evidence>
<comment type="similarity">
    <text evidence="4 15">Belongs to the ATP phosphoribosyltransferase family. Short subfamily.</text>
</comment>
<reference evidence="18" key="1">
    <citation type="submission" date="2018-12" db="EMBL/GenBank/DDBJ databases">
        <title>Complete genome sequencing of Jeotgalibaca sp. H21T32.</title>
        <authorList>
            <person name="Bae J.-W."/>
            <person name="Lee S.-Y."/>
        </authorList>
    </citation>
    <scope>NUCLEOTIDE SEQUENCE [LARGE SCALE GENOMIC DNA]</scope>
    <source>
        <strain evidence="18">H21T32</strain>
    </source>
</reference>
<evidence type="ECO:0000256" key="14">
    <source>
        <dbReference type="ARBA" id="ARBA00024861"/>
    </source>
</evidence>